<keyword evidence="1" id="KW-0732">Signal</keyword>
<feature type="signal peptide" evidence="1">
    <location>
        <begin position="1"/>
        <end position="22"/>
    </location>
</feature>
<reference evidence="3 4" key="1">
    <citation type="submission" date="2023-09" db="EMBL/GenBank/DDBJ databases">
        <authorList>
            <person name="Rey-Velasco X."/>
        </authorList>
    </citation>
    <scope>NUCLEOTIDE SEQUENCE [LARGE SCALE GENOMIC DNA]</scope>
    <source>
        <strain evidence="3 4">W332</strain>
    </source>
</reference>
<organism evidence="3 4">
    <name type="scientific">Microcosmobacter mediterraneus</name>
    <dbReference type="NCBI Taxonomy" id="3075607"/>
    <lineage>
        <taxon>Bacteria</taxon>
        <taxon>Pseudomonadati</taxon>
        <taxon>Bacteroidota</taxon>
        <taxon>Flavobacteriia</taxon>
        <taxon>Flavobacteriales</taxon>
        <taxon>Flavobacteriaceae</taxon>
        <taxon>Microcosmobacter</taxon>
    </lineage>
</organism>
<comment type="caution">
    <text evidence="3">The sequence shown here is derived from an EMBL/GenBank/DDBJ whole genome shotgun (WGS) entry which is preliminary data.</text>
</comment>
<dbReference type="NCBIfam" id="TIGR02145">
    <property type="entry name" value="Fib_succ_major"/>
    <property type="match status" value="1"/>
</dbReference>
<sequence>MKKLFKLSLLALVALLFVQCSNDDNTPDNPPIQETVTDADGNVYNTITIGNQTWMLENLKTTKYNDGSPITEWVFGESWGSLNNQQDFYQWAGTDDLSNIHDEELPFDYYGAMYNHFALESGKLAPQGWRIPSKQDFMELENYLAENGFAGNVAQALKSETGWSEFSGSGSNASGFNGLPNGYVAAGGTATASEAICSWVTSDVADGAVNSSLTRTWVQLFDETDILYSDTSIVLGAAVRCIKE</sequence>
<protein>
    <submittedName>
        <fullName evidence="3">FISUMP domain-containing protein</fullName>
    </submittedName>
</protein>
<feature type="chain" id="PRO_5047533590" evidence="1">
    <location>
        <begin position="23"/>
        <end position="244"/>
    </location>
</feature>
<evidence type="ECO:0000313" key="3">
    <source>
        <dbReference type="EMBL" id="MDT0557473.1"/>
    </source>
</evidence>
<gene>
    <name evidence="3" type="ORF">RM697_02360</name>
</gene>
<evidence type="ECO:0000313" key="4">
    <source>
        <dbReference type="Proteomes" id="UP001259492"/>
    </source>
</evidence>
<dbReference type="Proteomes" id="UP001259492">
    <property type="component" value="Unassembled WGS sequence"/>
</dbReference>
<dbReference type="EMBL" id="JAVRIA010000001">
    <property type="protein sequence ID" value="MDT0557473.1"/>
    <property type="molecule type" value="Genomic_DNA"/>
</dbReference>
<evidence type="ECO:0000256" key="1">
    <source>
        <dbReference type="SAM" id="SignalP"/>
    </source>
</evidence>
<dbReference type="InterPro" id="IPR011871">
    <property type="entry name" value="Fib_succ_major"/>
</dbReference>
<evidence type="ECO:0000259" key="2">
    <source>
        <dbReference type="Pfam" id="PF09603"/>
    </source>
</evidence>
<name>A0ABU2YKC9_9FLAO</name>
<keyword evidence="4" id="KW-1185">Reference proteome</keyword>
<dbReference type="Pfam" id="PF09603">
    <property type="entry name" value="Fib_succ_major"/>
    <property type="match status" value="1"/>
</dbReference>
<feature type="domain" description="Fibrobacter succinogenes major paralogous" evidence="2">
    <location>
        <begin position="47"/>
        <end position="243"/>
    </location>
</feature>
<accession>A0ABU2YKC9</accession>
<proteinExistence type="predicted"/>
<dbReference type="RefSeq" id="WP_311426240.1">
    <property type="nucleotide sequence ID" value="NZ_JAVRIA010000001.1"/>
</dbReference>